<keyword evidence="2" id="KW-1185">Reference proteome</keyword>
<proteinExistence type="predicted"/>
<comment type="caution">
    <text evidence="1">The sequence shown here is derived from an EMBL/GenBank/DDBJ whole genome shotgun (WGS) entry which is preliminary data.</text>
</comment>
<reference evidence="1 2" key="1">
    <citation type="journal article" date="2024" name="Ann. Entomol. Soc. Am.">
        <title>Genomic analyses of the southern and eastern yellowjacket wasps (Hymenoptera: Vespidae) reveal evolutionary signatures of social life.</title>
        <authorList>
            <person name="Catto M.A."/>
            <person name="Caine P.B."/>
            <person name="Orr S.E."/>
            <person name="Hunt B.G."/>
            <person name="Goodisman M.A.D."/>
        </authorList>
    </citation>
    <scope>NUCLEOTIDE SEQUENCE [LARGE SCALE GENOMIC DNA]</scope>
    <source>
        <strain evidence="1">233</strain>
        <tissue evidence="1">Head and thorax</tissue>
    </source>
</reference>
<name>A0ABD2AI00_VESSQ</name>
<organism evidence="1 2">
    <name type="scientific">Vespula squamosa</name>
    <name type="common">Southern yellow jacket</name>
    <name type="synonym">Wasp</name>
    <dbReference type="NCBI Taxonomy" id="30214"/>
    <lineage>
        <taxon>Eukaryota</taxon>
        <taxon>Metazoa</taxon>
        <taxon>Ecdysozoa</taxon>
        <taxon>Arthropoda</taxon>
        <taxon>Hexapoda</taxon>
        <taxon>Insecta</taxon>
        <taxon>Pterygota</taxon>
        <taxon>Neoptera</taxon>
        <taxon>Endopterygota</taxon>
        <taxon>Hymenoptera</taxon>
        <taxon>Apocrita</taxon>
        <taxon>Aculeata</taxon>
        <taxon>Vespoidea</taxon>
        <taxon>Vespidae</taxon>
        <taxon>Vespinae</taxon>
        <taxon>Vespula</taxon>
    </lineage>
</organism>
<evidence type="ECO:0000313" key="1">
    <source>
        <dbReference type="EMBL" id="KAL2720241.1"/>
    </source>
</evidence>
<gene>
    <name evidence="1" type="ORF">V1478_010507</name>
</gene>
<protein>
    <submittedName>
        <fullName evidence="1">Uncharacterized protein</fullName>
    </submittedName>
</protein>
<dbReference type="AlphaFoldDB" id="A0ABD2AI00"/>
<accession>A0ABD2AI00</accession>
<dbReference type="EMBL" id="JAUDFV010000147">
    <property type="protein sequence ID" value="KAL2720241.1"/>
    <property type="molecule type" value="Genomic_DNA"/>
</dbReference>
<evidence type="ECO:0000313" key="2">
    <source>
        <dbReference type="Proteomes" id="UP001607302"/>
    </source>
</evidence>
<sequence length="67" mass="7971">MHMLYKSSFYISCYVFFKVSVTNGGRFVNETIERKIVFVCCMMVENTNLYKSQYKFLTLCISLRNCQ</sequence>
<dbReference type="Proteomes" id="UP001607302">
    <property type="component" value="Unassembled WGS sequence"/>
</dbReference>